<dbReference type="InterPro" id="IPR004119">
    <property type="entry name" value="EcKL"/>
</dbReference>
<dbReference type="PANTHER" id="PTHR11012:SF30">
    <property type="entry name" value="PROTEIN KINASE-LIKE DOMAIN-CONTAINING"/>
    <property type="match status" value="1"/>
</dbReference>
<reference evidence="2 3" key="1">
    <citation type="journal article" date="2019" name="Emerg. Microbes Infect.">
        <title>Comprehensive subspecies identification of 175 nontuberculous mycobacteria species based on 7547 genomic profiles.</title>
        <authorList>
            <person name="Matsumoto Y."/>
            <person name="Kinjo T."/>
            <person name="Motooka D."/>
            <person name="Nabeya D."/>
            <person name="Jung N."/>
            <person name="Uechi K."/>
            <person name="Horii T."/>
            <person name="Iida T."/>
            <person name="Fujita J."/>
            <person name="Nakamura S."/>
        </authorList>
    </citation>
    <scope>NUCLEOTIDE SEQUENCE [LARGE SCALE GENOMIC DNA]</scope>
    <source>
        <strain evidence="2 3">JCM 17423</strain>
    </source>
</reference>
<dbReference type="AlphaFoldDB" id="A0AAD1MUR5"/>
<evidence type="ECO:0000313" key="3">
    <source>
        <dbReference type="Proteomes" id="UP000466607"/>
    </source>
</evidence>
<organism evidence="2 3">
    <name type="scientific">Mycolicibacterium litorale</name>
    <dbReference type="NCBI Taxonomy" id="758802"/>
    <lineage>
        <taxon>Bacteria</taxon>
        <taxon>Bacillati</taxon>
        <taxon>Actinomycetota</taxon>
        <taxon>Actinomycetes</taxon>
        <taxon>Mycobacteriales</taxon>
        <taxon>Mycobacteriaceae</taxon>
        <taxon>Mycolicibacterium</taxon>
    </lineage>
</organism>
<proteinExistence type="predicted"/>
<gene>
    <name evidence="2" type="ORF">MLIT_22390</name>
</gene>
<dbReference type="Gene3D" id="3.90.1200.10">
    <property type="match status" value="1"/>
</dbReference>
<sequence>MTNMFGIPARAAWAVNRATLAVGLTAHLGRGVQRVVTDAVLRGARRFPRAVGDLDAPTLGRLMNAAVASVSVIGGDAGTSSRARLALTGENVPETVFVKLPAETAGTRLMGELGRLGDTEVRFYRQLRPELSGAPTAYGSAFDPVTGRFVLILEDLPAEECRFPDTLHPLHPDEAALVVELLARLHATFWGRLAAPGVRGPLDWVYSPSADDTSMLTGRLLKISARRMAERTDIPVHVGRFIDDNYRAVARLIDEPPHTIMHGDAHPGNVYFRNGAAGLLDWQAVRRGHPSRELSYTLVTSLTPADRQECQRELLDTYRRALAAHGGPELDREDLWQRYRQAALYAYVAALITAGLGGLQRDDIAREGLRRGVAALEDLETVALLKKSL</sequence>
<dbReference type="PANTHER" id="PTHR11012">
    <property type="entry name" value="PROTEIN KINASE-LIKE DOMAIN-CONTAINING"/>
    <property type="match status" value="1"/>
</dbReference>
<evidence type="ECO:0000313" key="2">
    <source>
        <dbReference type="EMBL" id="BBY16647.1"/>
    </source>
</evidence>
<dbReference type="Pfam" id="PF02958">
    <property type="entry name" value="EcKL"/>
    <property type="match status" value="1"/>
</dbReference>
<dbReference type="SMART" id="SM00587">
    <property type="entry name" value="CHK"/>
    <property type="match status" value="1"/>
</dbReference>
<keyword evidence="3" id="KW-1185">Reference proteome</keyword>
<protein>
    <submittedName>
        <fullName evidence="2">Phosphotransferase</fullName>
    </submittedName>
</protein>
<name>A0AAD1MUR5_9MYCO</name>
<dbReference type="InterPro" id="IPR015897">
    <property type="entry name" value="CHK_kinase-like"/>
</dbReference>
<evidence type="ECO:0000259" key="1">
    <source>
        <dbReference type="SMART" id="SM00587"/>
    </source>
</evidence>
<dbReference type="Proteomes" id="UP000466607">
    <property type="component" value="Chromosome"/>
</dbReference>
<feature type="domain" description="CHK kinase-like" evidence="1">
    <location>
        <begin position="151"/>
        <end position="328"/>
    </location>
</feature>
<accession>A0AAD1MUR5</accession>
<dbReference type="EMBL" id="AP022586">
    <property type="protein sequence ID" value="BBY16647.1"/>
    <property type="molecule type" value="Genomic_DNA"/>
</dbReference>
<dbReference type="SUPFAM" id="SSF56112">
    <property type="entry name" value="Protein kinase-like (PK-like)"/>
    <property type="match status" value="1"/>
</dbReference>
<dbReference type="InterPro" id="IPR011009">
    <property type="entry name" value="Kinase-like_dom_sf"/>
</dbReference>